<organism evidence="3">
    <name type="scientific">Aureoumbra lagunensis</name>
    <dbReference type="NCBI Taxonomy" id="44058"/>
    <lineage>
        <taxon>Eukaryota</taxon>
        <taxon>Sar</taxon>
        <taxon>Stramenopiles</taxon>
        <taxon>Ochrophyta</taxon>
        <taxon>Pelagophyceae</taxon>
        <taxon>Pelagomonadales</taxon>
        <taxon>Aureoumbra</taxon>
    </lineage>
</organism>
<evidence type="ECO:0000256" key="1">
    <source>
        <dbReference type="SAM" id="Phobius"/>
    </source>
</evidence>
<feature type="transmembrane region" description="Helical" evidence="1">
    <location>
        <begin position="155"/>
        <end position="176"/>
    </location>
</feature>
<dbReference type="AlphaFoldDB" id="A0A7S3K4H4"/>
<gene>
    <name evidence="3" type="ORF">ALAG00032_LOCUS15332</name>
</gene>
<evidence type="ECO:0000256" key="2">
    <source>
        <dbReference type="SAM" id="SignalP"/>
    </source>
</evidence>
<keyword evidence="2" id="KW-0732">Signal</keyword>
<dbReference type="PROSITE" id="PS51257">
    <property type="entry name" value="PROKAR_LIPOPROTEIN"/>
    <property type="match status" value="1"/>
</dbReference>
<feature type="transmembrane region" description="Helical" evidence="1">
    <location>
        <begin position="57"/>
        <end position="81"/>
    </location>
</feature>
<keyword evidence="1" id="KW-1133">Transmembrane helix</keyword>
<keyword evidence="1" id="KW-0472">Membrane</keyword>
<dbReference type="EMBL" id="HBIJ01023275">
    <property type="protein sequence ID" value="CAE0374529.1"/>
    <property type="molecule type" value="Transcribed_RNA"/>
</dbReference>
<sequence length="264" mass="28903">MLDTETRARVLFGLCCALGLCGFLFLCVTWASCGCCYVDPCCVPKDRLRNLYFVNNSLCFSGTTAGLFYCFLAGWGTLLTLRRRASKMGFGHFFGAACVTFLVAVQGAGMWSAEAQLLDDFHIKKPRAWCSNDEDLSGQETIFNANHGLRKRMHFLFSESIIISIIIAILAPIYFISRDVYDDASDLSRIANQALSDAGAASLAALTRRGRTVGGVRITAYEPIGETAPADDERQYLGSAALPMRPIRPQFRPVDTGVHSVEGV</sequence>
<feature type="transmembrane region" description="Helical" evidence="1">
    <location>
        <begin position="93"/>
        <end position="113"/>
    </location>
</feature>
<feature type="chain" id="PRO_5031175386" evidence="2">
    <location>
        <begin position="32"/>
        <end position="264"/>
    </location>
</feature>
<protein>
    <submittedName>
        <fullName evidence="3">Uncharacterized protein</fullName>
    </submittedName>
</protein>
<feature type="signal peptide" evidence="2">
    <location>
        <begin position="1"/>
        <end position="31"/>
    </location>
</feature>
<name>A0A7S3K4H4_9STRA</name>
<proteinExistence type="predicted"/>
<accession>A0A7S3K4H4</accession>
<keyword evidence="1" id="KW-0812">Transmembrane</keyword>
<reference evidence="3" key="1">
    <citation type="submission" date="2021-01" db="EMBL/GenBank/DDBJ databases">
        <authorList>
            <person name="Corre E."/>
            <person name="Pelletier E."/>
            <person name="Niang G."/>
            <person name="Scheremetjew M."/>
            <person name="Finn R."/>
            <person name="Kale V."/>
            <person name="Holt S."/>
            <person name="Cochrane G."/>
            <person name="Meng A."/>
            <person name="Brown T."/>
            <person name="Cohen L."/>
        </authorList>
    </citation>
    <scope>NUCLEOTIDE SEQUENCE</scope>
    <source>
        <strain evidence="3">CCMP1510</strain>
    </source>
</reference>
<evidence type="ECO:0000313" key="3">
    <source>
        <dbReference type="EMBL" id="CAE0374529.1"/>
    </source>
</evidence>